<dbReference type="SUPFAM" id="SSF53448">
    <property type="entry name" value="Nucleotide-diphospho-sugar transferases"/>
    <property type="match status" value="1"/>
</dbReference>
<keyword evidence="3" id="KW-0808">Transferase</keyword>
<gene>
    <name evidence="3" type="ORF">C4N26_10335</name>
    <name evidence="2" type="ORF">KHW66_03930</name>
</gene>
<keyword evidence="2" id="KW-0328">Glycosyltransferase</keyword>
<organism evidence="3 4">
    <name type="scientific">Faecalibacterium prausnitzii</name>
    <dbReference type="NCBI Taxonomy" id="853"/>
    <lineage>
        <taxon>Bacteria</taxon>
        <taxon>Bacillati</taxon>
        <taxon>Bacillota</taxon>
        <taxon>Clostridia</taxon>
        <taxon>Eubacteriales</taxon>
        <taxon>Oscillospiraceae</taxon>
        <taxon>Faecalibacterium</taxon>
    </lineage>
</organism>
<dbReference type="EMBL" id="PRLB01000010">
    <property type="protein sequence ID" value="RAW53553.1"/>
    <property type="molecule type" value="Genomic_DNA"/>
</dbReference>
<dbReference type="PANTHER" id="PTHR43179:SF10">
    <property type="entry name" value="GLYCOSYL TRANSFERASE"/>
    <property type="match status" value="1"/>
</dbReference>
<dbReference type="Proteomes" id="UP000733372">
    <property type="component" value="Unassembled WGS sequence"/>
</dbReference>
<dbReference type="InterPro" id="IPR029044">
    <property type="entry name" value="Nucleotide-diphossugar_trans"/>
</dbReference>
<accession>A0A329TX33</accession>
<dbReference type="Gene3D" id="3.90.550.10">
    <property type="entry name" value="Spore Coat Polysaccharide Biosynthesis Protein SpsA, Chain A"/>
    <property type="match status" value="1"/>
</dbReference>
<dbReference type="GO" id="GO:0016757">
    <property type="term" value="F:glycosyltransferase activity"/>
    <property type="evidence" value="ECO:0007669"/>
    <property type="project" value="UniProtKB-KW"/>
</dbReference>
<dbReference type="Pfam" id="PF00535">
    <property type="entry name" value="Glycos_transf_2"/>
    <property type="match status" value="1"/>
</dbReference>
<evidence type="ECO:0000313" key="3">
    <source>
        <dbReference type="EMBL" id="RAW53553.1"/>
    </source>
</evidence>
<reference evidence="2" key="2">
    <citation type="submission" date="2021-02" db="EMBL/GenBank/DDBJ databases">
        <title>Infant gut strain persistence is associated with maternal origin, phylogeny, and functional potential including surface adhesion and iron acquisition.</title>
        <authorList>
            <person name="Lou Y.C."/>
        </authorList>
    </citation>
    <scope>NUCLEOTIDE SEQUENCE</scope>
    <source>
        <strain evidence="2">L3_101_367G1_dasL3_101_367G1_metabat.metabat.26</strain>
    </source>
</reference>
<dbReference type="AlphaFoldDB" id="A0A329TX33"/>
<proteinExistence type="predicted"/>
<evidence type="ECO:0000313" key="2">
    <source>
        <dbReference type="EMBL" id="MBS5687229.1"/>
    </source>
</evidence>
<evidence type="ECO:0000313" key="4">
    <source>
        <dbReference type="Proteomes" id="UP000251144"/>
    </source>
</evidence>
<evidence type="ECO:0000259" key="1">
    <source>
        <dbReference type="Pfam" id="PF00535"/>
    </source>
</evidence>
<name>A0A329TX33_9FIRM</name>
<dbReference type="Proteomes" id="UP000251144">
    <property type="component" value="Unassembled WGS sequence"/>
</dbReference>
<comment type="caution">
    <text evidence="3">The sequence shown here is derived from an EMBL/GenBank/DDBJ whole genome shotgun (WGS) entry which is preliminary data.</text>
</comment>
<reference evidence="3 4" key="1">
    <citation type="submission" date="2018-02" db="EMBL/GenBank/DDBJ databases">
        <title>Complete genome sequencing of Faecalibacterium prausnitzii strains isolated from the human gut.</title>
        <authorList>
            <person name="Fitzgerald B.C."/>
            <person name="Shkoporov A.N."/>
            <person name="Ross P.R."/>
            <person name="Hill C."/>
        </authorList>
    </citation>
    <scope>NUCLEOTIDE SEQUENCE [LARGE SCALE GENOMIC DNA]</scope>
    <source>
        <strain evidence="3 4">APC942/32-1</strain>
    </source>
</reference>
<dbReference type="InterPro" id="IPR001173">
    <property type="entry name" value="Glyco_trans_2-like"/>
</dbReference>
<dbReference type="OrthoDB" id="525353at2"/>
<dbReference type="EC" id="2.4.-.-" evidence="2"/>
<dbReference type="PANTHER" id="PTHR43179">
    <property type="entry name" value="RHAMNOSYLTRANSFERASE WBBL"/>
    <property type="match status" value="1"/>
</dbReference>
<dbReference type="RefSeq" id="WP_158401334.1">
    <property type="nucleotide sequence ID" value="NZ_JAHPXK010000004.1"/>
</dbReference>
<sequence length="263" mass="29704">MELSACIVVYNGCDEALKAAQTVLQYTRRHPLTLYLVDNASPDGSGARLEAAVKGGALSTQPGQKVEVRCRKENGGFGTGHNTVLPELTSDYHFILNPDIQLTADTLSDLADWMAAHPDAVMARPGLRFPDGRSQSLPLRRCALRPMVYRQLPFLKFWEKYNRAYLMEGEDLSAPVEIEFCTGSFSAVRTAEFKAVGGFDEHYFMYVEDADLTQKMRTTGKAYLVPQYTAIHAWHRAAHRSLKPFLWQTGSLLRYFHKWGFKF</sequence>
<feature type="domain" description="Glycosyltransferase 2-like" evidence="1">
    <location>
        <begin position="4"/>
        <end position="186"/>
    </location>
</feature>
<dbReference type="EMBL" id="JAGZAM010000005">
    <property type="protein sequence ID" value="MBS5687229.1"/>
    <property type="molecule type" value="Genomic_DNA"/>
</dbReference>
<protein>
    <submittedName>
        <fullName evidence="3">Glycosyl transferase family 2</fullName>
    </submittedName>
    <submittedName>
        <fullName evidence="2">Glycosyltransferase</fullName>
        <ecNumber evidence="2">2.4.-.-</ecNumber>
    </submittedName>
</protein>